<evidence type="ECO:0000256" key="1">
    <source>
        <dbReference type="ARBA" id="ARBA00005361"/>
    </source>
</evidence>
<organism evidence="2">
    <name type="scientific">Cyprideis torosa</name>
    <dbReference type="NCBI Taxonomy" id="163714"/>
    <lineage>
        <taxon>Eukaryota</taxon>
        <taxon>Metazoa</taxon>
        <taxon>Ecdysozoa</taxon>
        <taxon>Arthropoda</taxon>
        <taxon>Crustacea</taxon>
        <taxon>Oligostraca</taxon>
        <taxon>Ostracoda</taxon>
        <taxon>Podocopa</taxon>
        <taxon>Podocopida</taxon>
        <taxon>Cytherocopina</taxon>
        <taxon>Cytheroidea</taxon>
        <taxon>Cytherideidae</taxon>
        <taxon>Cyprideis</taxon>
    </lineage>
</organism>
<dbReference type="PANTHER" id="PTHR21255:SF4">
    <property type="entry name" value="DYNEIN LIGHT CHAIN TCTEX-TYPE"/>
    <property type="match status" value="1"/>
</dbReference>
<dbReference type="Gene3D" id="3.30.1140.40">
    <property type="entry name" value="Tctex-1"/>
    <property type="match status" value="1"/>
</dbReference>
<dbReference type="GO" id="GO:0007018">
    <property type="term" value="P:microtubule-based movement"/>
    <property type="evidence" value="ECO:0007669"/>
    <property type="project" value="TreeGrafter"/>
</dbReference>
<dbReference type="Pfam" id="PF03645">
    <property type="entry name" value="Tctex-1"/>
    <property type="match status" value="1"/>
</dbReference>
<dbReference type="PANTHER" id="PTHR21255">
    <property type="entry name" value="T-COMPLEX-ASSOCIATED-TESTIS-EXPRESSED 1/ DYNEIN LIGHT CHAIN"/>
    <property type="match status" value="1"/>
</dbReference>
<protein>
    <submittedName>
        <fullName evidence="2">Uncharacterized protein</fullName>
    </submittedName>
</protein>
<evidence type="ECO:0000313" key="2">
    <source>
        <dbReference type="EMBL" id="CAD7226099.1"/>
    </source>
</evidence>
<dbReference type="OrthoDB" id="10059120at2759"/>
<dbReference type="EMBL" id="OB660744">
    <property type="protein sequence ID" value="CAD7226099.1"/>
    <property type="molecule type" value="Genomic_DNA"/>
</dbReference>
<dbReference type="InterPro" id="IPR038586">
    <property type="entry name" value="Tctex-1-like_sf"/>
</dbReference>
<sequence length="113" mass="12557">MELGTGDEAPTFNMEEIKTIILDAVENTLGQNSYNAGKMQQWTNSVTEKVLQQLAKLQKPFKYVVTCVIIQKTGGGVHTASTCFWDPTTDGVCNVRWDNKTMLCLVSVYGVTY</sequence>
<name>A0A7R8WBZ9_9CRUS</name>
<dbReference type="AlphaFoldDB" id="A0A7R8WBZ9"/>
<proteinExistence type="inferred from homology"/>
<comment type="similarity">
    <text evidence="1">Belongs to the dynein light chain Tctex-type family.</text>
</comment>
<reference evidence="2" key="1">
    <citation type="submission" date="2020-11" db="EMBL/GenBank/DDBJ databases">
        <authorList>
            <person name="Tran Van P."/>
        </authorList>
    </citation>
    <scope>NUCLEOTIDE SEQUENCE</scope>
</reference>
<accession>A0A7R8WBZ9</accession>
<dbReference type="CDD" id="cd21455">
    <property type="entry name" value="DLC-like_DYNLT1_DYNLT3"/>
    <property type="match status" value="1"/>
</dbReference>
<dbReference type="GO" id="GO:0005737">
    <property type="term" value="C:cytoplasm"/>
    <property type="evidence" value="ECO:0007669"/>
    <property type="project" value="TreeGrafter"/>
</dbReference>
<dbReference type="InterPro" id="IPR005334">
    <property type="entry name" value="Tctex-1-like"/>
</dbReference>
<dbReference type="GO" id="GO:0045505">
    <property type="term" value="F:dynein intermediate chain binding"/>
    <property type="evidence" value="ECO:0007669"/>
    <property type="project" value="TreeGrafter"/>
</dbReference>
<dbReference type="GO" id="GO:0005868">
    <property type="term" value="C:cytoplasmic dynein complex"/>
    <property type="evidence" value="ECO:0007669"/>
    <property type="project" value="TreeGrafter"/>
</dbReference>
<gene>
    <name evidence="2" type="ORF">CTOB1V02_LOCUS4024</name>
</gene>